<keyword evidence="3" id="KW-0238">DNA-binding</keyword>
<dbReference type="CDD" id="cd17535">
    <property type="entry name" value="REC_NarL-like"/>
    <property type="match status" value="1"/>
</dbReference>
<evidence type="ECO:0000259" key="7">
    <source>
        <dbReference type="PROSITE" id="PS50110"/>
    </source>
</evidence>
<dbReference type="GO" id="GO:0000160">
    <property type="term" value="P:phosphorelay signal transduction system"/>
    <property type="evidence" value="ECO:0007669"/>
    <property type="project" value="InterPro"/>
</dbReference>
<dbReference type="SMART" id="SM00421">
    <property type="entry name" value="HTH_LUXR"/>
    <property type="match status" value="1"/>
</dbReference>
<dbReference type="InterPro" id="IPR016032">
    <property type="entry name" value="Sig_transdc_resp-reg_C-effctor"/>
</dbReference>
<feature type="domain" description="HTH luxR-type" evidence="6">
    <location>
        <begin position="149"/>
        <end position="216"/>
    </location>
</feature>
<comment type="caution">
    <text evidence="8">The sequence shown here is derived from an EMBL/GenBank/DDBJ whole genome shotgun (WGS) entry which is preliminary data.</text>
</comment>
<dbReference type="InterPro" id="IPR001789">
    <property type="entry name" value="Sig_transdc_resp-reg_receiver"/>
</dbReference>
<sequence length="226" mass="24356">MTIRVVLAEDSALLREGLRGLVDAQDDLEVARACDDLPSLLRAIDELRPDVVLTDIRMPPAHGDEGVQAAEHARRASPHTGVVLLSQYVDLACVRTLLRDGADGRGYLLKERVADVADLVAAIRRVAEGGSVIDPKVVEALVRSRGNTPGSHLDRLTAREREVLGEMARGRTNGAIAESLVITQRAVEKHVNSIFAKLGVGHDDGVHPRVRAVLLYLSEAPAEPPT</sequence>
<feature type="modified residue" description="4-aspartylphosphate" evidence="5">
    <location>
        <position position="55"/>
    </location>
</feature>
<dbReference type="OrthoDB" id="9808843at2"/>
<feature type="domain" description="Response regulatory" evidence="7">
    <location>
        <begin position="4"/>
        <end position="125"/>
    </location>
</feature>
<evidence type="ECO:0000256" key="3">
    <source>
        <dbReference type="ARBA" id="ARBA00023125"/>
    </source>
</evidence>
<dbReference type="GO" id="GO:0006355">
    <property type="term" value="P:regulation of DNA-templated transcription"/>
    <property type="evidence" value="ECO:0007669"/>
    <property type="project" value="InterPro"/>
</dbReference>
<dbReference type="PRINTS" id="PR00038">
    <property type="entry name" value="HTHLUXR"/>
</dbReference>
<dbReference type="InterPro" id="IPR000792">
    <property type="entry name" value="Tscrpt_reg_LuxR_C"/>
</dbReference>
<dbReference type="STRING" id="1194083.BN12_2400023"/>
<dbReference type="Proteomes" id="UP000035721">
    <property type="component" value="Unassembled WGS sequence"/>
</dbReference>
<dbReference type="SUPFAM" id="SSF46894">
    <property type="entry name" value="C-terminal effector domain of the bipartite response regulators"/>
    <property type="match status" value="1"/>
</dbReference>
<keyword evidence="2" id="KW-0805">Transcription regulation</keyword>
<keyword evidence="9" id="KW-1185">Reference proteome</keyword>
<protein>
    <submittedName>
        <fullName evidence="8">Two component transcriptional regulator, LuxR family</fullName>
    </submittedName>
</protein>
<evidence type="ECO:0000256" key="1">
    <source>
        <dbReference type="ARBA" id="ARBA00022553"/>
    </source>
</evidence>
<dbReference type="PANTHER" id="PTHR43214">
    <property type="entry name" value="TWO-COMPONENT RESPONSE REGULATOR"/>
    <property type="match status" value="1"/>
</dbReference>
<evidence type="ECO:0000256" key="4">
    <source>
        <dbReference type="ARBA" id="ARBA00023163"/>
    </source>
</evidence>
<dbReference type="EMBL" id="CAJB01000158">
    <property type="protein sequence ID" value="CCH78009.1"/>
    <property type="molecule type" value="Genomic_DNA"/>
</dbReference>
<dbReference type="CDD" id="cd06170">
    <property type="entry name" value="LuxR_C_like"/>
    <property type="match status" value="1"/>
</dbReference>
<gene>
    <name evidence="8" type="ORF">BN12_2400023</name>
</gene>
<accession>A0A077M1C5</accession>
<evidence type="ECO:0000313" key="8">
    <source>
        <dbReference type="EMBL" id="CCH78009.1"/>
    </source>
</evidence>
<dbReference type="Pfam" id="PF00072">
    <property type="entry name" value="Response_reg"/>
    <property type="match status" value="1"/>
</dbReference>
<evidence type="ECO:0000256" key="2">
    <source>
        <dbReference type="ARBA" id="ARBA00023015"/>
    </source>
</evidence>
<proteinExistence type="predicted"/>
<keyword evidence="4" id="KW-0804">Transcription</keyword>
<evidence type="ECO:0000259" key="6">
    <source>
        <dbReference type="PROSITE" id="PS50043"/>
    </source>
</evidence>
<dbReference type="Pfam" id="PF00196">
    <property type="entry name" value="GerE"/>
    <property type="match status" value="1"/>
</dbReference>
<dbReference type="InterPro" id="IPR039420">
    <property type="entry name" value="WalR-like"/>
</dbReference>
<dbReference type="SUPFAM" id="SSF52172">
    <property type="entry name" value="CheY-like"/>
    <property type="match status" value="1"/>
</dbReference>
<organism evidence="8 9">
    <name type="scientific">Nostocoides japonicum T1-X7</name>
    <dbReference type="NCBI Taxonomy" id="1194083"/>
    <lineage>
        <taxon>Bacteria</taxon>
        <taxon>Bacillati</taxon>
        <taxon>Actinomycetota</taxon>
        <taxon>Actinomycetes</taxon>
        <taxon>Micrococcales</taxon>
        <taxon>Intrasporangiaceae</taxon>
        <taxon>Nostocoides</taxon>
    </lineage>
</organism>
<dbReference type="PANTHER" id="PTHR43214:SF24">
    <property type="entry name" value="TRANSCRIPTIONAL REGULATORY PROTEIN NARL-RELATED"/>
    <property type="match status" value="1"/>
</dbReference>
<dbReference type="InterPro" id="IPR011006">
    <property type="entry name" value="CheY-like_superfamily"/>
</dbReference>
<evidence type="ECO:0000256" key="5">
    <source>
        <dbReference type="PROSITE-ProRule" id="PRU00169"/>
    </source>
</evidence>
<dbReference type="Gene3D" id="3.40.50.2300">
    <property type="match status" value="1"/>
</dbReference>
<evidence type="ECO:0000313" key="9">
    <source>
        <dbReference type="Proteomes" id="UP000035721"/>
    </source>
</evidence>
<name>A0A077M1C5_9MICO</name>
<dbReference type="AlphaFoldDB" id="A0A077M1C5"/>
<dbReference type="GO" id="GO:0003677">
    <property type="term" value="F:DNA binding"/>
    <property type="evidence" value="ECO:0007669"/>
    <property type="project" value="UniProtKB-KW"/>
</dbReference>
<dbReference type="PROSITE" id="PS50110">
    <property type="entry name" value="RESPONSE_REGULATORY"/>
    <property type="match status" value="1"/>
</dbReference>
<dbReference type="InterPro" id="IPR058245">
    <property type="entry name" value="NreC/VraR/RcsB-like_REC"/>
</dbReference>
<keyword evidence="1 5" id="KW-0597">Phosphoprotein</keyword>
<dbReference type="PROSITE" id="PS50043">
    <property type="entry name" value="HTH_LUXR_2"/>
    <property type="match status" value="1"/>
</dbReference>
<reference evidence="8 9" key="1">
    <citation type="journal article" date="2013" name="ISME J.">
        <title>A metabolic model for members of the genus Tetrasphaera involved in enhanced biological phosphorus removal.</title>
        <authorList>
            <person name="Kristiansen R."/>
            <person name="Nguyen H.T.T."/>
            <person name="Saunders A.M."/>
            <person name="Nielsen J.L."/>
            <person name="Wimmer R."/>
            <person name="Le V.Q."/>
            <person name="McIlroy S.J."/>
            <person name="Petrovski S."/>
            <person name="Seviour R.J."/>
            <person name="Calteau A."/>
            <person name="Nielsen K.L."/>
            <person name="Nielsen P.H."/>
        </authorList>
    </citation>
    <scope>NUCLEOTIDE SEQUENCE [LARGE SCALE GENOMIC DNA]</scope>
    <source>
        <strain evidence="8 9">T1-X7</strain>
    </source>
</reference>
<dbReference type="SMART" id="SM00448">
    <property type="entry name" value="REC"/>
    <property type="match status" value="1"/>
</dbReference>